<gene>
    <name evidence="1" type="ORF">J2Z49_002546</name>
</gene>
<keyword evidence="2" id="KW-1185">Reference proteome</keyword>
<dbReference type="EMBL" id="JAUSUX010000026">
    <property type="protein sequence ID" value="MDQ0287418.1"/>
    <property type="molecule type" value="Genomic_DNA"/>
</dbReference>
<evidence type="ECO:0000313" key="1">
    <source>
        <dbReference type="EMBL" id="MDQ0287418.1"/>
    </source>
</evidence>
<reference evidence="1 2" key="1">
    <citation type="submission" date="2023-07" db="EMBL/GenBank/DDBJ databases">
        <title>Genomic Encyclopedia of Type Strains, Phase IV (KMG-IV): sequencing the most valuable type-strain genomes for metagenomic binning, comparative biology and taxonomic classification.</title>
        <authorList>
            <person name="Goeker M."/>
        </authorList>
    </citation>
    <scope>NUCLEOTIDE SEQUENCE [LARGE SCALE GENOMIC DNA]</scope>
    <source>
        <strain evidence="1 2">DSM 12396</strain>
    </source>
</reference>
<name>A0ABU0B4I0_9FIRM</name>
<proteinExistence type="predicted"/>
<protein>
    <submittedName>
        <fullName evidence="1">Uncharacterized protein</fullName>
    </submittedName>
</protein>
<comment type="caution">
    <text evidence="1">The sequence shown here is derived from an EMBL/GenBank/DDBJ whole genome shotgun (WGS) entry which is preliminary data.</text>
</comment>
<evidence type="ECO:0000313" key="2">
    <source>
        <dbReference type="Proteomes" id="UP001225644"/>
    </source>
</evidence>
<dbReference type="Proteomes" id="UP001225644">
    <property type="component" value="Unassembled WGS sequence"/>
</dbReference>
<accession>A0ABU0B4I0</accession>
<sequence>MTPLHSPYYIVKRRPGCDTIGTRNYRLICVMRYATLEDVAIKMASIKYIKGKTPLTKSQWEC</sequence>
<organism evidence="1 2">
    <name type="scientific">Desulfofundulus luciae</name>
    <dbReference type="NCBI Taxonomy" id="74702"/>
    <lineage>
        <taxon>Bacteria</taxon>
        <taxon>Bacillati</taxon>
        <taxon>Bacillota</taxon>
        <taxon>Clostridia</taxon>
        <taxon>Eubacteriales</taxon>
        <taxon>Peptococcaceae</taxon>
        <taxon>Desulfofundulus</taxon>
    </lineage>
</organism>